<keyword evidence="1" id="KW-1133">Transmembrane helix</keyword>
<protein>
    <submittedName>
        <fullName evidence="2">Uncharacterized protein</fullName>
    </submittedName>
</protein>
<accession>A6VRF1</accession>
<reference evidence="2" key="1">
    <citation type="submission" date="2007-06" db="EMBL/GenBank/DDBJ databases">
        <title>Complete sequence of Marinomonas sp. MWYL1.</title>
        <authorList>
            <consortium name="US DOE Joint Genome Institute"/>
            <person name="Copeland A."/>
            <person name="Lucas S."/>
            <person name="Lapidus A."/>
            <person name="Barry K."/>
            <person name="Glavina del Rio T."/>
            <person name="Dalin E."/>
            <person name="Tice H."/>
            <person name="Pitluck S."/>
            <person name="Kiss H."/>
            <person name="Brettin T."/>
            <person name="Bruce D."/>
            <person name="Detter J.C."/>
            <person name="Han C."/>
            <person name="Schmutz J."/>
            <person name="Larimer F."/>
            <person name="Land M."/>
            <person name="Hauser L."/>
            <person name="Kyrpides N."/>
            <person name="Kim E."/>
            <person name="Johnston A.W.B."/>
            <person name="Todd J.D."/>
            <person name="Rogers R."/>
            <person name="Wexler M."/>
            <person name="Bond P.L."/>
            <person name="Li Y."/>
            <person name="Richardson P."/>
        </authorList>
    </citation>
    <scope>NUCLEOTIDE SEQUENCE [LARGE SCALE GENOMIC DNA]</scope>
    <source>
        <strain evidence="2">MWYL1</strain>
    </source>
</reference>
<keyword evidence="1" id="KW-0812">Transmembrane</keyword>
<proteinExistence type="predicted"/>
<sequence length="151" mass="17249">MLYFAHLNSYEASKNDIFIFVFMNRMDKLNKFQDILHHYVHSVSSILADSLRPVIAASCLFLSFFVLVSAPFFIGNLGVINIDPILNAGLVSSIVFTTLLLVSYWSVMTHINLARQKLAFSLFHVFAPNEQPSRAEVRYMMSCGAPFFRFR</sequence>
<feature type="transmembrane region" description="Helical" evidence="1">
    <location>
        <begin position="54"/>
        <end position="74"/>
    </location>
</feature>
<evidence type="ECO:0000256" key="1">
    <source>
        <dbReference type="SAM" id="Phobius"/>
    </source>
</evidence>
<keyword evidence="1" id="KW-0472">Membrane</keyword>
<dbReference type="AlphaFoldDB" id="A6VRF1"/>
<name>A6VRF1_MARMS</name>
<dbReference type="EMBL" id="CP000749">
    <property type="protein sequence ID" value="ABR69030.1"/>
    <property type="molecule type" value="Genomic_DNA"/>
</dbReference>
<dbReference type="STRING" id="400668.Mmwyl1_0088"/>
<feature type="transmembrane region" description="Helical" evidence="1">
    <location>
        <begin position="86"/>
        <end position="107"/>
    </location>
</feature>
<gene>
    <name evidence="2" type="ordered locus">Mmwyl1_0088</name>
</gene>
<dbReference type="KEGG" id="mmw:Mmwyl1_0088"/>
<dbReference type="HOGENOM" id="CLU_1729197_0_0_6"/>
<evidence type="ECO:0000313" key="2">
    <source>
        <dbReference type="EMBL" id="ABR69030.1"/>
    </source>
</evidence>
<organism evidence="2">
    <name type="scientific">Marinomonas sp. (strain MWYL1)</name>
    <dbReference type="NCBI Taxonomy" id="400668"/>
    <lineage>
        <taxon>Bacteria</taxon>
        <taxon>Pseudomonadati</taxon>
        <taxon>Pseudomonadota</taxon>
        <taxon>Gammaproteobacteria</taxon>
        <taxon>Oceanospirillales</taxon>
        <taxon>Oceanospirillaceae</taxon>
        <taxon>Marinomonas</taxon>
    </lineage>
</organism>